<name>A0ABW5BYH2_9BACI</name>
<keyword evidence="4" id="KW-0233">DNA recombination</keyword>
<keyword evidence="9" id="KW-1185">Reference proteome</keyword>
<feature type="domain" description="Core-binding (CB)" evidence="7">
    <location>
        <begin position="7"/>
        <end position="95"/>
    </location>
</feature>
<evidence type="ECO:0000256" key="5">
    <source>
        <dbReference type="PROSITE-ProRule" id="PRU01248"/>
    </source>
</evidence>
<sequence>MHYSENYDLPFYQNQFIRHLKRKHYSEETITGYSKDLKSFSEFIYFEYEGKILLEQLHRNDLLDYLTHLHEYKGYKQSSVQRHLSTLKSFYRFLVDEIGFNENIASKIKHQSIFTPLPPILTEEEIDLLLDSAKEYQHYFYVLISFLYYTGSRITATIRLEKENINFKERKLYFPKIKGGRDLYLPINDKLLPVLEDFIDNHPASEYPYVFHSPRTPWTHIDAHTVRTHLSRIKELAGIDKRVTPHILRHSMATHLTLKKVDQSFLMNILGQTDPRSTTRYQHLVVENLRDPLNKL</sequence>
<evidence type="ECO:0000256" key="2">
    <source>
        <dbReference type="ARBA" id="ARBA00022908"/>
    </source>
</evidence>
<reference evidence="9" key="1">
    <citation type="journal article" date="2019" name="Int. J. Syst. Evol. Microbiol.">
        <title>The Global Catalogue of Microorganisms (GCM) 10K type strain sequencing project: providing services to taxonomists for standard genome sequencing and annotation.</title>
        <authorList>
            <consortium name="The Broad Institute Genomics Platform"/>
            <consortium name="The Broad Institute Genome Sequencing Center for Infectious Disease"/>
            <person name="Wu L."/>
            <person name="Ma J."/>
        </authorList>
    </citation>
    <scope>NUCLEOTIDE SEQUENCE [LARGE SCALE GENOMIC DNA]</scope>
    <source>
        <strain evidence="9">CGMCC 1.15474</strain>
    </source>
</reference>
<dbReference type="Pfam" id="PF02899">
    <property type="entry name" value="Phage_int_SAM_1"/>
    <property type="match status" value="1"/>
</dbReference>
<dbReference type="InterPro" id="IPR044068">
    <property type="entry name" value="CB"/>
</dbReference>
<dbReference type="PROSITE" id="PS51900">
    <property type="entry name" value="CB"/>
    <property type="match status" value="1"/>
</dbReference>
<dbReference type="Proteomes" id="UP001597318">
    <property type="component" value="Unassembled WGS sequence"/>
</dbReference>
<protein>
    <submittedName>
        <fullName evidence="8">Tyrosine-type recombinase/integrase</fullName>
    </submittedName>
</protein>
<dbReference type="Pfam" id="PF00589">
    <property type="entry name" value="Phage_integrase"/>
    <property type="match status" value="1"/>
</dbReference>
<dbReference type="InterPro" id="IPR010998">
    <property type="entry name" value="Integrase_recombinase_N"/>
</dbReference>
<comment type="similarity">
    <text evidence="1">Belongs to the 'phage' integrase family.</text>
</comment>
<comment type="caution">
    <text evidence="8">The sequence shown here is derived from an EMBL/GenBank/DDBJ whole genome shotgun (WGS) entry which is preliminary data.</text>
</comment>
<evidence type="ECO:0000259" key="7">
    <source>
        <dbReference type="PROSITE" id="PS51900"/>
    </source>
</evidence>
<dbReference type="InterPro" id="IPR004107">
    <property type="entry name" value="Integrase_SAM-like_N"/>
</dbReference>
<evidence type="ECO:0000256" key="4">
    <source>
        <dbReference type="ARBA" id="ARBA00023172"/>
    </source>
</evidence>
<organism evidence="8 9">
    <name type="scientific">Metabacillus endolithicus</name>
    <dbReference type="NCBI Taxonomy" id="1535204"/>
    <lineage>
        <taxon>Bacteria</taxon>
        <taxon>Bacillati</taxon>
        <taxon>Bacillota</taxon>
        <taxon>Bacilli</taxon>
        <taxon>Bacillales</taxon>
        <taxon>Bacillaceae</taxon>
        <taxon>Metabacillus</taxon>
    </lineage>
</organism>
<dbReference type="InterPro" id="IPR013762">
    <property type="entry name" value="Integrase-like_cat_sf"/>
</dbReference>
<evidence type="ECO:0000313" key="8">
    <source>
        <dbReference type="EMBL" id="MFD2214998.1"/>
    </source>
</evidence>
<dbReference type="InterPro" id="IPR002104">
    <property type="entry name" value="Integrase_catalytic"/>
</dbReference>
<evidence type="ECO:0000256" key="1">
    <source>
        <dbReference type="ARBA" id="ARBA00008857"/>
    </source>
</evidence>
<dbReference type="PANTHER" id="PTHR30349:SF41">
    <property type="entry name" value="INTEGRASE_RECOMBINASE PROTEIN MJ0367-RELATED"/>
    <property type="match status" value="1"/>
</dbReference>
<gene>
    <name evidence="8" type="ORF">ACFSKK_15010</name>
</gene>
<keyword evidence="3 5" id="KW-0238">DNA-binding</keyword>
<dbReference type="PROSITE" id="PS51898">
    <property type="entry name" value="TYR_RECOMBINASE"/>
    <property type="match status" value="1"/>
</dbReference>
<dbReference type="Gene3D" id="1.10.150.130">
    <property type="match status" value="1"/>
</dbReference>
<dbReference type="PANTHER" id="PTHR30349">
    <property type="entry name" value="PHAGE INTEGRASE-RELATED"/>
    <property type="match status" value="1"/>
</dbReference>
<accession>A0ABW5BYH2</accession>
<feature type="domain" description="Tyr recombinase" evidence="6">
    <location>
        <begin position="116"/>
        <end position="294"/>
    </location>
</feature>
<dbReference type="RefSeq" id="WP_247346536.1">
    <property type="nucleotide sequence ID" value="NZ_CP095550.1"/>
</dbReference>
<dbReference type="CDD" id="cd00796">
    <property type="entry name" value="INT_Rci_Hp1_C"/>
    <property type="match status" value="1"/>
</dbReference>
<evidence type="ECO:0000259" key="6">
    <source>
        <dbReference type="PROSITE" id="PS51898"/>
    </source>
</evidence>
<evidence type="ECO:0000256" key="3">
    <source>
        <dbReference type="ARBA" id="ARBA00023125"/>
    </source>
</evidence>
<evidence type="ECO:0000313" key="9">
    <source>
        <dbReference type="Proteomes" id="UP001597318"/>
    </source>
</evidence>
<proteinExistence type="inferred from homology"/>
<dbReference type="Gene3D" id="1.10.443.10">
    <property type="entry name" value="Intergrase catalytic core"/>
    <property type="match status" value="1"/>
</dbReference>
<keyword evidence="2" id="KW-0229">DNA integration</keyword>
<dbReference type="EMBL" id="JBHUIK010000003">
    <property type="protein sequence ID" value="MFD2214998.1"/>
    <property type="molecule type" value="Genomic_DNA"/>
</dbReference>
<dbReference type="SUPFAM" id="SSF56349">
    <property type="entry name" value="DNA breaking-rejoining enzymes"/>
    <property type="match status" value="1"/>
</dbReference>
<dbReference type="InterPro" id="IPR050090">
    <property type="entry name" value="Tyrosine_recombinase_XerCD"/>
</dbReference>
<dbReference type="InterPro" id="IPR011010">
    <property type="entry name" value="DNA_brk_join_enz"/>
</dbReference>